<evidence type="ECO:0000313" key="2">
    <source>
        <dbReference type="EMBL" id="MFC6767978.1"/>
    </source>
</evidence>
<dbReference type="RefSeq" id="WP_377043350.1">
    <property type="nucleotide sequence ID" value="NZ_JAQIVI010000458.1"/>
</dbReference>
<proteinExistence type="predicted"/>
<dbReference type="EMBL" id="JBHSWV010000458">
    <property type="protein sequence ID" value="MFC6767978.1"/>
    <property type="molecule type" value="Genomic_DNA"/>
</dbReference>
<evidence type="ECO:0000313" key="3">
    <source>
        <dbReference type="Proteomes" id="UP001596383"/>
    </source>
</evidence>
<name>A0ABD5SSS5_9EURY</name>
<feature type="domain" description="Halobacterial output" evidence="1">
    <location>
        <begin position="24"/>
        <end position="95"/>
    </location>
</feature>
<protein>
    <submittedName>
        <fullName evidence="2">HalOD1 output domain-containing protein</fullName>
    </submittedName>
</protein>
<dbReference type="Pfam" id="PF18545">
    <property type="entry name" value="HalOD1"/>
    <property type="match status" value="1"/>
</dbReference>
<organism evidence="2 3">
    <name type="scientific">Natrinema soli</name>
    <dbReference type="NCBI Taxonomy" id="1930624"/>
    <lineage>
        <taxon>Archaea</taxon>
        <taxon>Methanobacteriati</taxon>
        <taxon>Methanobacteriota</taxon>
        <taxon>Stenosarchaea group</taxon>
        <taxon>Halobacteria</taxon>
        <taxon>Halobacteriales</taxon>
        <taxon>Natrialbaceae</taxon>
        <taxon>Natrinema</taxon>
    </lineage>
</organism>
<dbReference type="AlphaFoldDB" id="A0ABD5SSS5"/>
<accession>A0ABD5SSS5</accession>
<gene>
    <name evidence="2" type="ORF">ACFQE6_24150</name>
</gene>
<comment type="caution">
    <text evidence="2">The sequence shown here is derived from an EMBL/GenBank/DDBJ whole genome shotgun (WGS) entry which is preliminary data.</text>
</comment>
<dbReference type="InterPro" id="IPR040624">
    <property type="entry name" value="HalOD1"/>
</dbReference>
<sequence>MRRNQQRGEKRGDGGSTILVEEQSDESTTQAILRGITALKGVAETELDPIYSSIETDSMEQLLDHSRMHDSTVSVTFDFEGCTVCVRSKEDIQITSTSSYIG</sequence>
<dbReference type="Proteomes" id="UP001596383">
    <property type="component" value="Unassembled WGS sequence"/>
</dbReference>
<reference evidence="2 3" key="1">
    <citation type="journal article" date="2019" name="Int. J. Syst. Evol. Microbiol.">
        <title>The Global Catalogue of Microorganisms (GCM) 10K type strain sequencing project: providing services to taxonomists for standard genome sequencing and annotation.</title>
        <authorList>
            <consortium name="The Broad Institute Genomics Platform"/>
            <consortium name="The Broad Institute Genome Sequencing Center for Infectious Disease"/>
            <person name="Wu L."/>
            <person name="Ma J."/>
        </authorList>
    </citation>
    <scope>NUCLEOTIDE SEQUENCE [LARGE SCALE GENOMIC DNA]</scope>
    <source>
        <strain evidence="2 3">LMG 29247</strain>
    </source>
</reference>
<keyword evidence="3" id="KW-1185">Reference proteome</keyword>
<evidence type="ECO:0000259" key="1">
    <source>
        <dbReference type="Pfam" id="PF18545"/>
    </source>
</evidence>